<feature type="non-terminal residue" evidence="2">
    <location>
        <position position="1"/>
    </location>
</feature>
<feature type="non-terminal residue" evidence="2">
    <location>
        <position position="81"/>
    </location>
</feature>
<proteinExistence type="predicted"/>
<reference evidence="2" key="1">
    <citation type="journal article" date="2014" name="Front. Microbiol.">
        <title>High frequency of phylogenetically diverse reductive dehalogenase-homologous genes in deep subseafloor sedimentary metagenomes.</title>
        <authorList>
            <person name="Kawai M."/>
            <person name="Futagami T."/>
            <person name="Toyoda A."/>
            <person name="Takaki Y."/>
            <person name="Nishi S."/>
            <person name="Hori S."/>
            <person name="Arai W."/>
            <person name="Tsubouchi T."/>
            <person name="Morono Y."/>
            <person name="Uchiyama I."/>
            <person name="Ito T."/>
            <person name="Fujiyama A."/>
            <person name="Inagaki F."/>
            <person name="Takami H."/>
        </authorList>
    </citation>
    <scope>NUCLEOTIDE SEQUENCE</scope>
    <source>
        <strain evidence="2">Expedition CK06-06</strain>
    </source>
</reference>
<dbReference type="SUPFAM" id="SSF88697">
    <property type="entry name" value="PUA domain-like"/>
    <property type="match status" value="1"/>
</dbReference>
<evidence type="ECO:0000259" key="1">
    <source>
        <dbReference type="Pfam" id="PF14306"/>
    </source>
</evidence>
<dbReference type="InterPro" id="IPR015947">
    <property type="entry name" value="PUA-like_sf"/>
</dbReference>
<comment type="caution">
    <text evidence="2">The sequence shown here is derived from an EMBL/GenBank/DDBJ whole genome shotgun (WGS) entry which is preliminary data.</text>
</comment>
<dbReference type="InterPro" id="IPR025980">
    <property type="entry name" value="ATP-Sase_PUA-like_dom"/>
</dbReference>
<gene>
    <name evidence="2" type="ORF">S01H1_85562</name>
</gene>
<feature type="domain" description="ATP-sulfurylase PUA-like" evidence="1">
    <location>
        <begin position="4"/>
        <end position="80"/>
    </location>
</feature>
<accession>X0XFW0</accession>
<dbReference type="PANTHER" id="PTHR43509:SF1">
    <property type="entry name" value="SULFATE ADENYLYLTRANSFERASE"/>
    <property type="match status" value="1"/>
</dbReference>
<dbReference type="EMBL" id="BARS01058816">
    <property type="protein sequence ID" value="GAG41970.1"/>
    <property type="molecule type" value="Genomic_DNA"/>
</dbReference>
<organism evidence="2">
    <name type="scientific">marine sediment metagenome</name>
    <dbReference type="NCBI Taxonomy" id="412755"/>
    <lineage>
        <taxon>unclassified sequences</taxon>
        <taxon>metagenomes</taxon>
        <taxon>ecological metagenomes</taxon>
    </lineage>
</organism>
<dbReference type="AlphaFoldDB" id="X0XFW0"/>
<dbReference type="Pfam" id="PF14306">
    <property type="entry name" value="PUA_2"/>
    <property type="match status" value="1"/>
</dbReference>
<sequence length="81" mass="9028">FKEIVERVIPPSEAKKRIKGLKRVAITGRIARECIDIAYGFFTPLEGFMGKADIEAVCEKMTLANGTLWSIPIVFDVVAEE</sequence>
<evidence type="ECO:0000313" key="2">
    <source>
        <dbReference type="EMBL" id="GAG41970.1"/>
    </source>
</evidence>
<name>X0XFW0_9ZZZZ</name>
<dbReference type="Gene3D" id="3.10.400.10">
    <property type="entry name" value="Sulfate adenylyltransferase"/>
    <property type="match status" value="1"/>
</dbReference>
<protein>
    <recommendedName>
        <fullName evidence="1">ATP-sulfurylase PUA-like domain-containing protein</fullName>
    </recommendedName>
</protein>
<dbReference type="PANTHER" id="PTHR43509">
    <property type="match status" value="1"/>
</dbReference>